<dbReference type="Gene3D" id="3.10.490.20">
    <property type="match status" value="1"/>
</dbReference>
<dbReference type="InterPro" id="IPR035706">
    <property type="entry name" value="AAA_9"/>
</dbReference>
<dbReference type="Pfam" id="PF08393">
    <property type="entry name" value="DHC_N2"/>
    <property type="match status" value="1"/>
</dbReference>
<dbReference type="FunFam" id="1.10.8.720:FF:000005">
    <property type="entry name" value="Dynein axonemal heavy chain 10"/>
    <property type="match status" value="1"/>
</dbReference>
<keyword evidence="9 14" id="KW-0175">Coiled coil</keyword>
<dbReference type="FunFam" id="3.10.490.20:FF:000006">
    <property type="entry name" value="Dynein axonemal heavy chain 10"/>
    <property type="match status" value="1"/>
</dbReference>
<dbReference type="InterPro" id="IPR043157">
    <property type="entry name" value="Dynein_AAA1S"/>
</dbReference>
<evidence type="ECO:0000256" key="14">
    <source>
        <dbReference type="SAM" id="Coils"/>
    </source>
</evidence>
<dbReference type="SUPFAM" id="SSF52540">
    <property type="entry name" value="P-loop containing nucleoside triphosphate hydrolases"/>
    <property type="match status" value="4"/>
</dbReference>
<dbReference type="FunFam" id="3.40.50.300:FF:000063">
    <property type="entry name" value="dynein heavy chain 6, axonemal"/>
    <property type="match status" value="1"/>
</dbReference>
<dbReference type="GO" id="GO:0005524">
    <property type="term" value="F:ATP binding"/>
    <property type="evidence" value="ECO:0007669"/>
    <property type="project" value="UniProtKB-KW"/>
</dbReference>
<evidence type="ECO:0000259" key="15">
    <source>
        <dbReference type="SMART" id="SM00382"/>
    </source>
</evidence>
<evidence type="ECO:0000256" key="1">
    <source>
        <dbReference type="ARBA" id="ARBA00004430"/>
    </source>
</evidence>
<dbReference type="InterPro" id="IPR042219">
    <property type="entry name" value="AAA_lid_11_sf"/>
</dbReference>
<comment type="similarity">
    <text evidence="2">Belongs to the dynein heavy chain family.</text>
</comment>
<dbReference type="InterPro" id="IPR035699">
    <property type="entry name" value="AAA_6"/>
</dbReference>
<feature type="coiled-coil region" evidence="14">
    <location>
        <begin position="1893"/>
        <end position="1941"/>
    </location>
</feature>
<dbReference type="Gene3D" id="1.20.140.100">
    <property type="entry name" value="Dynein heavy chain, N-terminal domain 2"/>
    <property type="match status" value="1"/>
</dbReference>
<dbReference type="Pfam" id="PF17857">
    <property type="entry name" value="AAA_lid_1"/>
    <property type="match status" value="1"/>
</dbReference>
<comment type="subcellular location">
    <subcellularLocation>
        <location evidence="1">Cytoplasm</location>
        <location evidence="1">Cytoskeleton</location>
        <location evidence="1">Cilium axoneme</location>
    </subcellularLocation>
</comment>
<organism evidence="16 17">
    <name type="scientific">Microctonus hyperodae</name>
    <name type="common">Parasitoid wasp</name>
    <dbReference type="NCBI Taxonomy" id="165561"/>
    <lineage>
        <taxon>Eukaryota</taxon>
        <taxon>Metazoa</taxon>
        <taxon>Ecdysozoa</taxon>
        <taxon>Arthropoda</taxon>
        <taxon>Hexapoda</taxon>
        <taxon>Insecta</taxon>
        <taxon>Pterygota</taxon>
        <taxon>Neoptera</taxon>
        <taxon>Endopterygota</taxon>
        <taxon>Hymenoptera</taxon>
        <taxon>Apocrita</taxon>
        <taxon>Ichneumonoidea</taxon>
        <taxon>Braconidae</taxon>
        <taxon>Euphorinae</taxon>
        <taxon>Microctonus</taxon>
    </lineage>
</organism>
<keyword evidence="17" id="KW-1185">Reference proteome</keyword>
<dbReference type="InterPro" id="IPR013602">
    <property type="entry name" value="Dynein_heavy_linker"/>
</dbReference>
<dbReference type="FunFam" id="1.10.8.1220:FF:000001">
    <property type="entry name" value="Dynein axonemal heavy chain 5"/>
    <property type="match status" value="1"/>
</dbReference>
<dbReference type="Pfam" id="PF12775">
    <property type="entry name" value="AAA_7"/>
    <property type="match status" value="1"/>
</dbReference>
<proteinExistence type="inferred from homology"/>
<keyword evidence="8" id="KW-0243">Dynein</keyword>
<evidence type="ECO:0000313" key="17">
    <source>
        <dbReference type="Proteomes" id="UP001168972"/>
    </source>
</evidence>
<evidence type="ECO:0000256" key="5">
    <source>
        <dbReference type="ARBA" id="ARBA00022737"/>
    </source>
</evidence>
<feature type="domain" description="AAA+ ATPase" evidence="15">
    <location>
        <begin position="750"/>
        <end position="881"/>
    </location>
</feature>
<dbReference type="InterPro" id="IPR024317">
    <property type="entry name" value="Dynein_heavy_chain_D4_dom"/>
</dbReference>
<dbReference type="Gene3D" id="1.20.920.20">
    <property type="match status" value="1"/>
</dbReference>
<keyword evidence="11" id="KW-0505">Motor protein</keyword>
<comment type="caution">
    <text evidence="16">The sequence shown here is derived from an EMBL/GenBank/DDBJ whole genome shotgun (WGS) entry which is preliminary data.</text>
</comment>
<dbReference type="GO" id="GO:0007018">
    <property type="term" value="P:microtubule-based movement"/>
    <property type="evidence" value="ECO:0007669"/>
    <property type="project" value="InterPro"/>
</dbReference>
<keyword evidence="4" id="KW-0493">Microtubule</keyword>
<keyword evidence="10" id="KW-0969">Cilium</keyword>
<dbReference type="FunFam" id="3.40.50.300:FF:002141">
    <property type="entry name" value="Dynein heavy chain"/>
    <property type="match status" value="1"/>
</dbReference>
<evidence type="ECO:0000256" key="7">
    <source>
        <dbReference type="ARBA" id="ARBA00022840"/>
    </source>
</evidence>
<dbReference type="Gene3D" id="3.40.50.300">
    <property type="entry name" value="P-loop containing nucleotide triphosphate hydrolases"/>
    <property type="match status" value="5"/>
</dbReference>
<dbReference type="CDD" id="cd00009">
    <property type="entry name" value="AAA"/>
    <property type="match status" value="1"/>
</dbReference>
<dbReference type="Gene3D" id="6.10.140.1060">
    <property type="match status" value="1"/>
</dbReference>
<dbReference type="FunFam" id="3.40.50.300:FF:000049">
    <property type="entry name" value="Dynein, axonemal, heavy chain 5"/>
    <property type="match status" value="1"/>
</dbReference>
<dbReference type="InterPro" id="IPR042222">
    <property type="entry name" value="Dynein_2_N"/>
</dbReference>
<reference evidence="16" key="1">
    <citation type="journal article" date="2023" name="bioRxiv">
        <title>Scaffold-level genome assemblies of two parasitoid biocontrol wasps reveal the parthenogenesis mechanism and an associated novel virus.</title>
        <authorList>
            <person name="Inwood S."/>
            <person name="Skelly J."/>
            <person name="Guhlin J."/>
            <person name="Harrop T."/>
            <person name="Goldson S."/>
            <person name="Dearden P."/>
        </authorList>
    </citation>
    <scope>NUCLEOTIDE SEQUENCE</scope>
    <source>
        <strain evidence="16">Lincoln</strain>
        <tissue evidence="16">Whole body</tissue>
    </source>
</reference>
<dbReference type="Gene3D" id="1.20.58.1120">
    <property type="match status" value="1"/>
</dbReference>
<dbReference type="GO" id="GO:0030286">
    <property type="term" value="C:dynein complex"/>
    <property type="evidence" value="ECO:0007669"/>
    <property type="project" value="UniProtKB-KW"/>
</dbReference>
<dbReference type="FunFam" id="1.20.58.1120:FF:000008">
    <property type="entry name" value="Dynein heavy chain 10, axonemal"/>
    <property type="match status" value="1"/>
</dbReference>
<dbReference type="GO" id="GO:0005930">
    <property type="term" value="C:axoneme"/>
    <property type="evidence" value="ECO:0007669"/>
    <property type="project" value="UniProtKB-SubCell"/>
</dbReference>
<keyword evidence="3" id="KW-0963">Cytoplasm</keyword>
<dbReference type="Gene3D" id="1.10.287.2620">
    <property type="match status" value="1"/>
</dbReference>
<evidence type="ECO:0000256" key="12">
    <source>
        <dbReference type="ARBA" id="ARBA00023212"/>
    </source>
</evidence>
<dbReference type="Gene3D" id="1.20.1270.280">
    <property type="match status" value="1"/>
</dbReference>
<evidence type="ECO:0000313" key="16">
    <source>
        <dbReference type="EMBL" id="KAK0163654.1"/>
    </source>
</evidence>
<dbReference type="GO" id="GO:0031514">
    <property type="term" value="C:motile cilium"/>
    <property type="evidence" value="ECO:0007669"/>
    <property type="project" value="UniProtKB-ARBA"/>
</dbReference>
<dbReference type="GO" id="GO:0051959">
    <property type="term" value="F:dynein light intermediate chain binding"/>
    <property type="evidence" value="ECO:0007669"/>
    <property type="project" value="InterPro"/>
</dbReference>
<evidence type="ECO:0000256" key="10">
    <source>
        <dbReference type="ARBA" id="ARBA00023069"/>
    </source>
</evidence>
<evidence type="ECO:0000256" key="2">
    <source>
        <dbReference type="ARBA" id="ARBA00008887"/>
    </source>
</evidence>
<evidence type="ECO:0000256" key="9">
    <source>
        <dbReference type="ARBA" id="ARBA00023054"/>
    </source>
</evidence>
<dbReference type="Pfam" id="PF12780">
    <property type="entry name" value="AAA_8"/>
    <property type="match status" value="1"/>
</dbReference>
<evidence type="ECO:0000256" key="13">
    <source>
        <dbReference type="ARBA" id="ARBA00023273"/>
    </source>
</evidence>
<dbReference type="GO" id="GO:0045505">
    <property type="term" value="F:dynein intermediate chain binding"/>
    <property type="evidence" value="ECO:0007669"/>
    <property type="project" value="InterPro"/>
</dbReference>
<dbReference type="FunFam" id="1.10.8.710:FF:000001">
    <property type="entry name" value="Dynein axonemal heavy chain 2"/>
    <property type="match status" value="1"/>
</dbReference>
<keyword evidence="12" id="KW-0206">Cytoskeleton</keyword>
<dbReference type="FunFam" id="1.20.1270.280:FF:000005">
    <property type="entry name" value="Dynein axonemal heavy chain 10"/>
    <property type="match status" value="1"/>
</dbReference>
<keyword evidence="13" id="KW-0966">Cell projection</keyword>
<dbReference type="SMART" id="SM00382">
    <property type="entry name" value="AAA"/>
    <property type="match status" value="3"/>
</dbReference>
<keyword evidence="6" id="KW-0547">Nucleotide-binding</keyword>
<accession>A0AA39F693</accession>
<dbReference type="Gene3D" id="1.20.920.30">
    <property type="match status" value="1"/>
</dbReference>
<dbReference type="Pfam" id="PF12774">
    <property type="entry name" value="AAA_6"/>
    <property type="match status" value="1"/>
</dbReference>
<dbReference type="Pfam" id="PF18199">
    <property type="entry name" value="Dynein_C"/>
    <property type="match status" value="1"/>
</dbReference>
<dbReference type="InterPro" id="IPR042228">
    <property type="entry name" value="Dynein_linker_3"/>
</dbReference>
<evidence type="ECO:0000256" key="8">
    <source>
        <dbReference type="ARBA" id="ARBA00023017"/>
    </source>
</evidence>
<dbReference type="InterPro" id="IPR003593">
    <property type="entry name" value="AAA+_ATPase"/>
</dbReference>
<dbReference type="GO" id="GO:0005874">
    <property type="term" value="C:microtubule"/>
    <property type="evidence" value="ECO:0007669"/>
    <property type="project" value="UniProtKB-KW"/>
</dbReference>
<keyword evidence="5" id="KW-0677">Repeat</keyword>
<dbReference type="Pfam" id="PF12781">
    <property type="entry name" value="AAA_9"/>
    <property type="match status" value="1"/>
</dbReference>
<dbReference type="Proteomes" id="UP001168972">
    <property type="component" value="Unassembled WGS sequence"/>
</dbReference>
<dbReference type="Gene3D" id="3.20.180.20">
    <property type="entry name" value="Dynein heavy chain, N-terminal domain 2"/>
    <property type="match status" value="1"/>
</dbReference>
<dbReference type="InterPro" id="IPR043160">
    <property type="entry name" value="Dynein_C_barrel"/>
</dbReference>
<dbReference type="PANTHER" id="PTHR22878:SF63">
    <property type="entry name" value="DYNEIN AXONEMAL HEAVY CHAIN 10"/>
    <property type="match status" value="1"/>
</dbReference>
<evidence type="ECO:0000256" key="4">
    <source>
        <dbReference type="ARBA" id="ARBA00022701"/>
    </source>
</evidence>
<dbReference type="Gene3D" id="1.10.8.1220">
    <property type="match status" value="1"/>
</dbReference>
<dbReference type="Pfam" id="PF18198">
    <property type="entry name" value="AAA_lid_11"/>
    <property type="match status" value="1"/>
</dbReference>
<name>A0AA39F693_MICHY</name>
<dbReference type="Gene3D" id="1.10.8.720">
    <property type="entry name" value="Region D6 of dynein motor"/>
    <property type="match status" value="1"/>
</dbReference>
<dbReference type="FunFam" id="1.20.920.30:FF:000007">
    <property type="entry name" value="Dynein axonemal heavy chain 10"/>
    <property type="match status" value="1"/>
</dbReference>
<protein>
    <recommendedName>
        <fullName evidence="15">AAA+ ATPase domain-containing protein</fullName>
    </recommendedName>
</protein>
<dbReference type="Gene3D" id="1.10.8.710">
    <property type="match status" value="1"/>
</dbReference>
<dbReference type="PANTHER" id="PTHR22878">
    <property type="entry name" value="DYNEIN HEAVY CHAIN 6, AXONEMAL-LIKE-RELATED"/>
    <property type="match status" value="1"/>
</dbReference>
<sequence length="3033" mass="351171">MEGFTLENMFAMDLDKFQDIAKSIITNAVDELAIESDVKKIAEVWKSQQFTMIKHFKGSDDRGYILGSVDELNQVLEDNIINLQSMAASRFIGPFLESIQELEMALRTISEVLELWIELQKKWLYLEGIFIGGDIRIQLPEETRKFDEIDKAFKQHMFDTAKRLNVYDCCMIPQCKKIFNDLIAGLDKCQKSLIDYLTSKRIIFPRFNFLSDDELLRILGSNNLRAIQENITKMFDNLEKFQFENVKINEINVRIMASALISCENEIMNFNNLVATDCKIEDWMSDALEEMKRSNRYLTKKAVYDYGKVRRLRTEWMLDFQGMIILVANQIWWTAEVENVFKKIKLGNKRAMKEYLQQLNNQLDDIVRLMNENTLMNNDRKKLDTVLTIDVHTRDIIDIFVRDNIMDVMEFEWESQLRFYWIHDLDNVWVNQCTGSFEYGYEYMGLNGRLVITPLTNRIYLTITQALSMYMGGAPAGPAGTGKTETVKDLAKAFGQLCIVTNCSESMDYISMANTLGGLVQCGVWGCFDEFNRIDVSVLSVISTQLHKIRSALQIQSQRFMFENQDITIDSKVGIFITMNPGYAGKTELPESVKALFRPVVCIVPDNELICQIKLFSAGFLTANQLAKKMTVLYTLAKEQLSKQTHYDFGLRALKSVLNMAGQLKKTCDKLPENVVLMRALRDINLPKLIFNDIPLFLGLIKDLFPGLDCPRVKYPNFTDAVEKSLQENEYILMTEQIDKIIQLHEIMMTRHSTMIVGPTGGGKTVIIETLCKAQTLLNKPTKLYILNPKACTVAELYGVLDPLTRDWTDGILSHIFREINRPIESSNDERRYILFDGDVDALWIENMNSVMDDNKILTLANQERIKLQYFCSLLFEVGDLEYASPATVSRVGMVYVDPKNLGYKPYMNKWINSRCESEREFLNLMFEKYVHGALNLIIEGMLGLHQVLPLKLIIKQTPLNMVCQLCHMIDGLYPAVCTNDEFSSQKYNEISTMNIRIDWDKKLAERNELIEVIYIQSCYYSLGASLITHVRTEFDGYMKKTSGLMLVEDTPDKLATFRYIPITFCTLYDYILDINCKHPILLVGETGTSKTAIIQNFLRYLDREKFNQLAINFSSRTTSIDVQRNIESVLEKRTKDLYGPPLGKTLVVFIDDMNMPFVDIYGTQQPIALLKFLFQRGGLYNRGKNLNWKQIKDISYLAAMGITGGGRNDIDPRFIAMFSIYNATFPSDETLNYIYTSILAGHFEIFPENIQKIADILIRITLQLYKIVTIELPPTPSKFHYIFNMRDLSRIIAGFIQSTPNYFSSIYQIVRLWRNEITRVICDRLINDDDQTLIHQHLELQIKSTWKDDLKVFEYSMRDPLLFGDFRNACNEDEPRYYEDLLDYEAIYSLFMEIHEKYNEKYPLMNMVLFNDALEHLTRIHRALRMHCGHALIIGIGGTGKRSVVKLASFTADCQLFEISLNRGYNEKSFREDMKKLYNIIGIENKKIVFLFTDSHIVNEDFLEMINNMLMIGIIPALFNDEEIEVIIGNCRNHAIQAGHEPTRESIWAYFIKICNANLHIALTMSPSGDNLRSRCRNYPGIVNSTTIDWMFPWPHQALHAVANVILRENNVLFEQHRDNILQHIVQVHVGVSLYTHEFHIKHRKKIYITPKHFLDFINTFSNLLIEKQKYINSHCNHLSGGLEKIAEASRTLIKLNEMLAIQQIKIEEQTKNCEELFIAIGDNTEIVTKKQKDSIEKREEIETKNKTINKESTEAKAILAEAQPSLDIARLALNDLDKSDITEIQSFSTPPEPVQLVYECIAIIQGLKDISWKTAKGIMSDPNFLRILQDMDIADITIKQQQMIKSHLEQSNKLEQMKFISKAGYGLYKFVLAVLDYCTVYREVNPKIERVRNLEIESVRSRRALEKEEEELKKLEVQMVELNAKYEVVTLDRRKLQEETNLLQQRLIAADKLINGLTLEKIRWAKELQSLRDDYKLIIGNCLLSASFISYIGPFSYEFRNEMIYDKWQKNILDKNIPISQPYRIENQLTNDVEISKWNSEGLPSDELSIQNGILTMRSLRFPLCIDPQQQAFNWIKKREAKNNLKIITFNDSDFIIQLEMAIKFGFPILIHDVDYIDPIVDNIMAKNIINVDGRSFVILGDKEVDYDPKFKMYLTTKLSNPIFNPSIYSKATIINYMVTITGLENQLLSVTVKIERPDIEEQREGVIAEISENKRLLQQLEINLLREIAMNKDNILDNIDLIETLEDTKTSANEVTNKILLAEVAASNINKLRDEYRPVAHRGAILFFVLADISVVNPMYHYSLISYLDIFIYSLKNALSSSSLFERLSNIINVLTEIVYNYGCMGIFERHKLLFSFQICVRIQQSIDNINQTELDFFINGNVTIMKSQKLNPCHWLPASRWDDILKLTIDFPEFSQLCDDLKNYSDEWQHWYELDNPESVDFPCGYSKKLKTFQKLMLMRCFRIDRVYRNIIKYINEIMGMKFITPPNINFNMIFEKSTPTMPILLILSPGSDPTLELMNLSERLNFGAGRFKYLSLGQGQEKVIPPPNGLKLNLKNTYFEMSVETLENCNHPIYKHLVYVLAFFHAVIQERRKYDKIGWNINYDFNKSDFTVCTSILDTYLTKSLSMNDSRVPWNSLKYLIGEVMYGGRVIDSYDRQIINTYMDEYFGDFLIDTFQPFHFYHDNHFDYIIPSMGDNQHYIKFIDQLPLENSPEVFGLHSNAEIGYFTKTTKEMWMNLMKMQPRIPTTANGISRDELVNNLAEQILDKIPNEYNMMKIKKNFGLTVTQSVIVLFQELERFNKLINTIKSTLTQLKKAIDGEIGIDNILENIYDSIYDGTLPKEWATLTSPTRKNLAGWMGHFTKRVLQYNEWANCNEPTVIWLSGLDNPQTYLAALVQMACRKNNWPLDKSVTYTAVTKFAKADEVEEKPDQGCYVQGLYLEGARWDMDEQCLKTSYPKVLIEKLPILTVTPIESHRLKLQNTIKTPVYTTSNRRNAMGEGLVFEADLNTNNHVSLWILQGICLILNTD</sequence>
<dbReference type="FunFam" id="1.20.140.100:FF:000001">
    <property type="entry name" value="dynein heavy chain 17, axonemal"/>
    <property type="match status" value="1"/>
</dbReference>
<gene>
    <name evidence="16" type="ORF">PV327_007315</name>
</gene>
<dbReference type="InterPro" id="IPR041228">
    <property type="entry name" value="Dynein_C"/>
</dbReference>
<evidence type="ECO:0000256" key="11">
    <source>
        <dbReference type="ARBA" id="ARBA00023175"/>
    </source>
</evidence>
<dbReference type="InterPro" id="IPR024743">
    <property type="entry name" value="Dynein_HC_stalk"/>
</dbReference>
<feature type="domain" description="AAA+ ATPase" evidence="15">
    <location>
        <begin position="472"/>
        <end position="607"/>
    </location>
</feature>
<dbReference type="FunFam" id="1.20.920.20:FF:000001">
    <property type="entry name" value="dynein heavy chain 2, axonemal"/>
    <property type="match status" value="1"/>
</dbReference>
<dbReference type="InterPro" id="IPR041589">
    <property type="entry name" value="DNAH3_AAA_lid_1"/>
</dbReference>
<evidence type="ECO:0000256" key="3">
    <source>
        <dbReference type="ARBA" id="ARBA00022490"/>
    </source>
</evidence>
<dbReference type="EMBL" id="JAQQBR010001833">
    <property type="protein sequence ID" value="KAK0163654.1"/>
    <property type="molecule type" value="Genomic_DNA"/>
</dbReference>
<dbReference type="Pfam" id="PF12777">
    <property type="entry name" value="MT"/>
    <property type="match status" value="1"/>
</dbReference>
<dbReference type="InterPro" id="IPR041658">
    <property type="entry name" value="AAA_lid_11"/>
</dbReference>
<reference evidence="16" key="2">
    <citation type="submission" date="2023-03" db="EMBL/GenBank/DDBJ databases">
        <authorList>
            <person name="Inwood S.N."/>
            <person name="Skelly J.G."/>
            <person name="Guhlin J."/>
            <person name="Harrop T.W.R."/>
            <person name="Goldson S.G."/>
            <person name="Dearden P.K."/>
        </authorList>
    </citation>
    <scope>NUCLEOTIDE SEQUENCE</scope>
    <source>
        <strain evidence="16">Lincoln</strain>
        <tissue evidence="16">Whole body</tissue>
    </source>
</reference>
<dbReference type="InterPro" id="IPR027417">
    <property type="entry name" value="P-loop_NTPase"/>
</dbReference>
<dbReference type="InterPro" id="IPR026983">
    <property type="entry name" value="DHC"/>
</dbReference>
<keyword evidence="7" id="KW-0067">ATP-binding</keyword>
<evidence type="ECO:0000256" key="6">
    <source>
        <dbReference type="ARBA" id="ARBA00022741"/>
    </source>
</evidence>
<feature type="domain" description="AAA+ ATPase" evidence="15">
    <location>
        <begin position="1077"/>
        <end position="1227"/>
    </location>
</feature>